<evidence type="ECO:0000313" key="4">
    <source>
        <dbReference type="EMBL" id="EMF14728.1"/>
    </source>
</evidence>
<gene>
    <name evidence="4" type="ORF">SEPMUDRAFT_115991</name>
</gene>
<evidence type="ECO:0000256" key="3">
    <source>
        <dbReference type="SAM" id="SignalP"/>
    </source>
</evidence>
<feature type="compositionally biased region" description="Low complexity" evidence="1">
    <location>
        <begin position="376"/>
        <end position="386"/>
    </location>
</feature>
<feature type="region of interest" description="Disordered" evidence="1">
    <location>
        <begin position="240"/>
        <end position="269"/>
    </location>
</feature>
<dbReference type="Proteomes" id="UP000016931">
    <property type="component" value="Unassembled WGS sequence"/>
</dbReference>
<feature type="transmembrane region" description="Helical" evidence="2">
    <location>
        <begin position="45"/>
        <end position="67"/>
    </location>
</feature>
<keyword evidence="3" id="KW-0732">Signal</keyword>
<dbReference type="EMBL" id="KB456262">
    <property type="protein sequence ID" value="EMF14728.1"/>
    <property type="molecule type" value="Genomic_DNA"/>
</dbReference>
<reference evidence="4 5" key="1">
    <citation type="journal article" date="2012" name="PLoS Pathog.">
        <title>Diverse lifestyles and strategies of plant pathogenesis encoded in the genomes of eighteen Dothideomycetes fungi.</title>
        <authorList>
            <person name="Ohm R.A."/>
            <person name="Feau N."/>
            <person name="Henrissat B."/>
            <person name="Schoch C.L."/>
            <person name="Horwitz B.A."/>
            <person name="Barry K.W."/>
            <person name="Condon B.J."/>
            <person name="Copeland A.C."/>
            <person name="Dhillon B."/>
            <person name="Glaser F."/>
            <person name="Hesse C.N."/>
            <person name="Kosti I."/>
            <person name="LaButti K."/>
            <person name="Lindquist E.A."/>
            <person name="Lucas S."/>
            <person name="Salamov A.A."/>
            <person name="Bradshaw R.E."/>
            <person name="Ciuffetti L."/>
            <person name="Hamelin R.C."/>
            <person name="Kema G.H.J."/>
            <person name="Lawrence C."/>
            <person name="Scott J.A."/>
            <person name="Spatafora J.W."/>
            <person name="Turgeon B.G."/>
            <person name="de Wit P.J.G.M."/>
            <person name="Zhong S."/>
            <person name="Goodwin S.B."/>
            <person name="Grigoriev I.V."/>
        </authorList>
    </citation>
    <scope>NUCLEOTIDE SEQUENCE [LARGE SCALE GENOMIC DNA]</scope>
    <source>
        <strain evidence="4 5">SO2202</strain>
    </source>
</reference>
<keyword evidence="2" id="KW-1133">Transmembrane helix</keyword>
<feature type="compositionally biased region" description="Polar residues" evidence="1">
    <location>
        <begin position="243"/>
        <end position="262"/>
    </location>
</feature>
<protein>
    <submittedName>
        <fullName evidence="4">Uncharacterized protein</fullName>
    </submittedName>
</protein>
<dbReference type="RefSeq" id="XP_016762849.1">
    <property type="nucleotide sequence ID" value="XM_016901211.1"/>
</dbReference>
<evidence type="ECO:0000256" key="1">
    <source>
        <dbReference type="SAM" id="MobiDB-lite"/>
    </source>
</evidence>
<dbReference type="GeneID" id="27898348"/>
<sequence length="403" mass="43682">MLLRIPLVLVAVSVALSLAYRYSNSRSANTTTGLSKTTMAHAFAIEAIQLTLAIMGSVISCAMVLISPTILYRFQIADLELYISTWLAAVGILAMYASAVFTIDAIDSLIQLGSWTHPIQIQTLLLTRNLLIPSTVTTKRRSEELVDRKAMASVIPFQSRGRSRTPKELTPSSSSKLCDRAVSEPATPTRRFRHIGVQFPSETRNALARTWSKPPTSTHRVIRTISTPSIVRRVRKFSLDESPVSTRGVQSRSLLRASTPSPVKTPDHHYRNPAPAPAIFHTPSPISTKRSLSVHVSSTPSSIITVDFERTSASWENITSLDLTSPSSKNNDEGSASVNKSLHASAPPAFASSTVSSLSKNRTRARDVLGQHKLVASDQVGNSSSSVGGGLVKQAAKRFEQKG</sequence>
<dbReference type="OrthoDB" id="3650847at2759"/>
<feature type="chain" id="PRO_5004032765" evidence="3">
    <location>
        <begin position="20"/>
        <end position="403"/>
    </location>
</feature>
<feature type="region of interest" description="Disordered" evidence="1">
    <location>
        <begin position="159"/>
        <end position="185"/>
    </location>
</feature>
<evidence type="ECO:0000256" key="2">
    <source>
        <dbReference type="SAM" id="Phobius"/>
    </source>
</evidence>
<keyword evidence="2" id="KW-0812">Transmembrane</keyword>
<accession>M3CLR0</accession>
<keyword evidence="2" id="KW-0472">Membrane</keyword>
<feature type="region of interest" description="Disordered" evidence="1">
    <location>
        <begin position="321"/>
        <end position="340"/>
    </location>
</feature>
<feature type="region of interest" description="Disordered" evidence="1">
    <location>
        <begin position="374"/>
        <end position="403"/>
    </location>
</feature>
<dbReference type="HOGENOM" id="CLU_683640_0_0_1"/>
<feature type="transmembrane region" description="Helical" evidence="2">
    <location>
        <begin position="79"/>
        <end position="101"/>
    </location>
</feature>
<name>M3CLR0_SPHMS</name>
<keyword evidence="5" id="KW-1185">Reference proteome</keyword>
<dbReference type="AlphaFoldDB" id="M3CLR0"/>
<organism evidence="4 5">
    <name type="scientific">Sphaerulina musiva (strain SO2202)</name>
    <name type="common">Poplar stem canker fungus</name>
    <name type="synonym">Septoria musiva</name>
    <dbReference type="NCBI Taxonomy" id="692275"/>
    <lineage>
        <taxon>Eukaryota</taxon>
        <taxon>Fungi</taxon>
        <taxon>Dikarya</taxon>
        <taxon>Ascomycota</taxon>
        <taxon>Pezizomycotina</taxon>
        <taxon>Dothideomycetes</taxon>
        <taxon>Dothideomycetidae</taxon>
        <taxon>Mycosphaerellales</taxon>
        <taxon>Mycosphaerellaceae</taxon>
        <taxon>Sphaerulina</taxon>
    </lineage>
</organism>
<feature type="signal peptide" evidence="3">
    <location>
        <begin position="1"/>
        <end position="19"/>
    </location>
</feature>
<evidence type="ECO:0000313" key="5">
    <source>
        <dbReference type="Proteomes" id="UP000016931"/>
    </source>
</evidence>
<proteinExistence type="predicted"/>